<dbReference type="GO" id="GO:0002098">
    <property type="term" value="P:tRNA wobble uridine modification"/>
    <property type="evidence" value="ECO:0007669"/>
    <property type="project" value="TreeGrafter"/>
</dbReference>
<dbReference type="InterPro" id="IPR036188">
    <property type="entry name" value="FAD/NAD-bd_sf"/>
</dbReference>
<dbReference type="EMBL" id="MU129223">
    <property type="protein sequence ID" value="KAF9504466.1"/>
    <property type="molecule type" value="Genomic_DNA"/>
</dbReference>
<dbReference type="GO" id="GO:0030488">
    <property type="term" value="P:tRNA methylation"/>
    <property type="evidence" value="ECO:0007669"/>
    <property type="project" value="TreeGrafter"/>
</dbReference>
<name>A0A9P6AGE2_9AGAM</name>
<dbReference type="InterPro" id="IPR047001">
    <property type="entry name" value="MnmG_C_subdom"/>
</dbReference>
<dbReference type="InterPro" id="IPR044920">
    <property type="entry name" value="MnmG_C_subdom_sf"/>
</dbReference>
<keyword evidence="3" id="KW-0285">Flavoprotein</keyword>
<evidence type="ECO:0000256" key="1">
    <source>
        <dbReference type="ARBA" id="ARBA00001974"/>
    </source>
</evidence>
<gene>
    <name evidence="6" type="ORF">BS47DRAFT_1441554</name>
</gene>
<dbReference type="OrthoDB" id="3329at2759"/>
<keyword evidence="7" id="KW-1185">Reference proteome</keyword>
<dbReference type="Pfam" id="PF13932">
    <property type="entry name" value="SAM_GIDA_C"/>
    <property type="match status" value="1"/>
</dbReference>
<dbReference type="InterPro" id="IPR002218">
    <property type="entry name" value="MnmG-rel"/>
</dbReference>
<proteinExistence type="inferred from homology"/>
<dbReference type="InterPro" id="IPR040131">
    <property type="entry name" value="MnmG_N"/>
</dbReference>
<dbReference type="SMART" id="SM01228">
    <property type="entry name" value="GIDA_assoc_3"/>
    <property type="match status" value="1"/>
</dbReference>
<dbReference type="Gene3D" id="1.10.150.570">
    <property type="entry name" value="GidA associated domain, C-terminal subdomain"/>
    <property type="match status" value="1"/>
</dbReference>
<evidence type="ECO:0000313" key="6">
    <source>
        <dbReference type="EMBL" id="KAF9504466.1"/>
    </source>
</evidence>
<dbReference type="PROSITE" id="PS01281">
    <property type="entry name" value="GIDA_2"/>
    <property type="match status" value="1"/>
</dbReference>
<dbReference type="Gene3D" id="2.40.30.260">
    <property type="match status" value="1"/>
</dbReference>
<comment type="similarity">
    <text evidence="2">Belongs to the MnmG family.</text>
</comment>
<dbReference type="InterPro" id="IPR020595">
    <property type="entry name" value="MnmG-rel_CS"/>
</dbReference>
<dbReference type="Pfam" id="PF21680">
    <property type="entry name" value="GIDA_C_1st"/>
    <property type="match status" value="1"/>
</dbReference>
<dbReference type="InterPro" id="IPR049312">
    <property type="entry name" value="GIDA_C_N"/>
</dbReference>
<dbReference type="PANTHER" id="PTHR11806">
    <property type="entry name" value="GLUCOSE INHIBITED DIVISION PROTEIN A"/>
    <property type="match status" value="1"/>
</dbReference>
<evidence type="ECO:0000256" key="4">
    <source>
        <dbReference type="ARBA" id="ARBA00022827"/>
    </source>
</evidence>
<dbReference type="Proteomes" id="UP000886523">
    <property type="component" value="Unassembled WGS sequence"/>
</dbReference>
<keyword evidence="4" id="KW-0274">FAD</keyword>
<evidence type="ECO:0000256" key="3">
    <source>
        <dbReference type="ARBA" id="ARBA00022630"/>
    </source>
</evidence>
<dbReference type="AlphaFoldDB" id="A0A9P6AGE2"/>
<comment type="caution">
    <text evidence="6">The sequence shown here is derived from an EMBL/GenBank/DDBJ whole genome shotgun (WGS) entry which is preliminary data.</text>
</comment>
<feature type="domain" description="tRNA uridine 5-carboxymethylaminomethyl modification enzyme C-terminal subdomain" evidence="5">
    <location>
        <begin position="561"/>
        <end position="632"/>
    </location>
</feature>
<evidence type="ECO:0000256" key="2">
    <source>
        <dbReference type="ARBA" id="ARBA00007653"/>
    </source>
</evidence>
<dbReference type="PANTHER" id="PTHR11806:SF0">
    <property type="entry name" value="PROTEIN MTO1 HOMOLOG, MITOCHONDRIAL"/>
    <property type="match status" value="1"/>
</dbReference>
<dbReference type="Gene3D" id="3.50.50.60">
    <property type="entry name" value="FAD/NAD(P)-binding domain"/>
    <property type="match status" value="2"/>
</dbReference>
<protein>
    <recommendedName>
        <fullName evidence="5">tRNA uridine 5-carboxymethylaminomethyl modification enzyme C-terminal subdomain domain-containing protein</fullName>
    </recommendedName>
</protein>
<dbReference type="SUPFAM" id="SSF51905">
    <property type="entry name" value="FAD/NAD(P)-binding domain"/>
    <property type="match status" value="2"/>
</dbReference>
<reference evidence="6" key="1">
    <citation type="journal article" date="2020" name="Nat. Commun.">
        <title>Large-scale genome sequencing of mycorrhizal fungi provides insights into the early evolution of symbiotic traits.</title>
        <authorList>
            <person name="Miyauchi S."/>
            <person name="Kiss E."/>
            <person name="Kuo A."/>
            <person name="Drula E."/>
            <person name="Kohler A."/>
            <person name="Sanchez-Garcia M."/>
            <person name="Morin E."/>
            <person name="Andreopoulos B."/>
            <person name="Barry K.W."/>
            <person name="Bonito G."/>
            <person name="Buee M."/>
            <person name="Carver A."/>
            <person name="Chen C."/>
            <person name="Cichocki N."/>
            <person name="Clum A."/>
            <person name="Culley D."/>
            <person name="Crous P.W."/>
            <person name="Fauchery L."/>
            <person name="Girlanda M."/>
            <person name="Hayes R.D."/>
            <person name="Keri Z."/>
            <person name="LaButti K."/>
            <person name="Lipzen A."/>
            <person name="Lombard V."/>
            <person name="Magnuson J."/>
            <person name="Maillard F."/>
            <person name="Murat C."/>
            <person name="Nolan M."/>
            <person name="Ohm R.A."/>
            <person name="Pangilinan J."/>
            <person name="Pereira M.F."/>
            <person name="Perotto S."/>
            <person name="Peter M."/>
            <person name="Pfister S."/>
            <person name="Riley R."/>
            <person name="Sitrit Y."/>
            <person name="Stielow J.B."/>
            <person name="Szollosi G."/>
            <person name="Zifcakova L."/>
            <person name="Stursova M."/>
            <person name="Spatafora J.W."/>
            <person name="Tedersoo L."/>
            <person name="Vaario L.M."/>
            <person name="Yamada A."/>
            <person name="Yan M."/>
            <person name="Wang P."/>
            <person name="Xu J."/>
            <person name="Bruns T."/>
            <person name="Baldrian P."/>
            <person name="Vilgalys R."/>
            <person name="Dunand C."/>
            <person name="Henrissat B."/>
            <person name="Grigoriev I.V."/>
            <person name="Hibbett D."/>
            <person name="Nagy L.G."/>
            <person name="Martin F.M."/>
        </authorList>
    </citation>
    <scope>NUCLEOTIDE SEQUENCE</scope>
    <source>
        <strain evidence="6">UP504</strain>
    </source>
</reference>
<dbReference type="Pfam" id="PF01134">
    <property type="entry name" value="GIDA"/>
    <property type="match status" value="2"/>
</dbReference>
<dbReference type="InterPro" id="IPR026904">
    <property type="entry name" value="MnmG_C"/>
</dbReference>
<comment type="cofactor">
    <cofactor evidence="1">
        <name>FAD</name>
        <dbReference type="ChEBI" id="CHEBI:57692"/>
    </cofactor>
</comment>
<dbReference type="PROSITE" id="PS01280">
    <property type="entry name" value="GIDA_1"/>
    <property type="match status" value="1"/>
</dbReference>
<sequence length="648" mass="72320">MCDFCIMHSWWIRPKPNPKFAPGETHRKIVARRLVNPLIHCRNARRGNFALTLRLLRVQRPLSIRVRHRALATITSSETLQESSERTQYDVCVIGGGYAGCEAAAAAARTGARTLLLTQNLDTIGEMSFREVDALDGVCGKNKAGIMLHVLNRSQGAAVWGLRAQIDRKLYKKYMQETLLNYPNLDVPAASVHDLIWSDQNPVLPFTPLGASTREASAGLSSSLKKAGFSISRLKTGTPPRLAKASINWSGLTEQLGDIDVRPFSYLTGKIDNQDNQISCFRTRTTPKTHAVVRENLHLSVHIRETVRGPRYCPSIESKVIRFHEKDGHTVWLEPEGYDFDVIYPNGISCTLPAEAQERMLRTIPGLENVEMLHARELRATLETKRIPGLFLAGQINGTTGYEEAAAQGVLAGANAGLSALSRPPLVLTRADAFLGVMVDDLISRGQKNHVYRMFTSRSEYRMTIRADNADSRLTDKGRLAGIVSDERWAAFGRTRDQLQRVRELLHNHALSSQGWAAAGFKVSAFDLLGHPNISTSAFIPVIPQLAHMERILLERVDVEGQYRFYLKRQAHDVRAFMQDEEILLPPEVDYTSIRGLSYEVPERLERVRPASIGAAKRMEGMTPASLLHLIGHAKSHSARSRHQKEIA</sequence>
<accession>A0A9P6AGE2</accession>
<organism evidence="6 7">
    <name type="scientific">Hydnum rufescens UP504</name>
    <dbReference type="NCBI Taxonomy" id="1448309"/>
    <lineage>
        <taxon>Eukaryota</taxon>
        <taxon>Fungi</taxon>
        <taxon>Dikarya</taxon>
        <taxon>Basidiomycota</taxon>
        <taxon>Agaricomycotina</taxon>
        <taxon>Agaricomycetes</taxon>
        <taxon>Cantharellales</taxon>
        <taxon>Hydnaceae</taxon>
        <taxon>Hydnum</taxon>
    </lineage>
</organism>
<dbReference type="GO" id="GO:0050660">
    <property type="term" value="F:flavin adenine dinucleotide binding"/>
    <property type="evidence" value="ECO:0007669"/>
    <property type="project" value="InterPro"/>
</dbReference>
<evidence type="ECO:0000259" key="5">
    <source>
        <dbReference type="SMART" id="SM01228"/>
    </source>
</evidence>
<evidence type="ECO:0000313" key="7">
    <source>
        <dbReference type="Proteomes" id="UP000886523"/>
    </source>
</evidence>